<feature type="transmembrane region" description="Helical" evidence="1">
    <location>
        <begin position="73"/>
        <end position="92"/>
    </location>
</feature>
<protein>
    <submittedName>
        <fullName evidence="2">Uncharacterized protein</fullName>
    </submittedName>
</protein>
<keyword evidence="1" id="KW-0472">Membrane</keyword>
<dbReference type="EMBL" id="FWZB01000019">
    <property type="protein sequence ID" value="SMD65282.1"/>
    <property type="molecule type" value="Genomic_DNA"/>
</dbReference>
<keyword evidence="1" id="KW-1133">Transmembrane helix</keyword>
<organism evidence="2 3">
    <name type="scientific">Bacillus pacificus</name>
    <dbReference type="NCBI Taxonomy" id="2026187"/>
    <lineage>
        <taxon>Bacteria</taxon>
        <taxon>Bacillati</taxon>
        <taxon>Bacillota</taxon>
        <taxon>Bacilli</taxon>
        <taxon>Bacillales</taxon>
        <taxon>Bacillaceae</taxon>
        <taxon>Bacillus</taxon>
        <taxon>Bacillus cereus group</taxon>
    </lineage>
</organism>
<keyword evidence="1" id="KW-0812">Transmembrane</keyword>
<proteinExistence type="predicted"/>
<evidence type="ECO:0000313" key="2">
    <source>
        <dbReference type="EMBL" id="SMD65282.1"/>
    </source>
</evidence>
<sequence length="117" mass="12736">MKFILNGGQMVLANASGYIGEKAKEGSFMDILNDFSDSIVHTEIEFILKPIGHFIKECGTLLWDWFIVSLPDLMGYTTIAAGAFIIISSMLGKGSLMKTVSWYTALLILALTILGGV</sequence>
<dbReference type="Proteomes" id="UP000194499">
    <property type="component" value="Unassembled WGS sequence"/>
</dbReference>
<accession>A0A1Y5YSM0</accession>
<evidence type="ECO:0000313" key="3">
    <source>
        <dbReference type="Proteomes" id="UP000194499"/>
    </source>
</evidence>
<feature type="transmembrane region" description="Helical" evidence="1">
    <location>
        <begin position="99"/>
        <end position="116"/>
    </location>
</feature>
<dbReference type="RefSeq" id="WP_088106223.1">
    <property type="nucleotide sequence ID" value="NZ_FWZB01000019.1"/>
</dbReference>
<dbReference type="AlphaFoldDB" id="A0A1Y5YSM0"/>
<evidence type="ECO:0000256" key="1">
    <source>
        <dbReference type="SAM" id="Phobius"/>
    </source>
</evidence>
<gene>
    <name evidence="2" type="ORF">BACERE00191_00364</name>
</gene>
<name>A0A1Y5YSM0_9BACI</name>
<reference evidence="3" key="1">
    <citation type="submission" date="2017-04" db="EMBL/GenBank/DDBJ databases">
        <authorList>
            <person name="Criscuolo A."/>
        </authorList>
    </citation>
    <scope>NUCLEOTIDE SEQUENCE [LARGE SCALE GENOMIC DNA]</scope>
</reference>